<evidence type="ECO:0000313" key="2">
    <source>
        <dbReference type="EMBL" id="KAK8971368.1"/>
    </source>
</evidence>
<name>A0ABR2N5E5_9ASPA</name>
<sequence>MAESGVVTCNTNNATLTEPPKRRRSCEGEPRPDASRAGSSWTSSMPLRPQSRGGRRLRRHSP</sequence>
<evidence type="ECO:0000313" key="3">
    <source>
        <dbReference type="Proteomes" id="UP001412067"/>
    </source>
</evidence>
<feature type="compositionally biased region" description="Basic and acidic residues" evidence="1">
    <location>
        <begin position="25"/>
        <end position="34"/>
    </location>
</feature>
<protein>
    <submittedName>
        <fullName evidence="2">Uncharacterized protein</fullName>
    </submittedName>
</protein>
<feature type="region of interest" description="Disordered" evidence="1">
    <location>
        <begin position="1"/>
        <end position="62"/>
    </location>
</feature>
<comment type="caution">
    <text evidence="2">The sequence shown here is derived from an EMBL/GenBank/DDBJ whole genome shotgun (WGS) entry which is preliminary data.</text>
</comment>
<reference evidence="2 3" key="1">
    <citation type="journal article" date="2022" name="Nat. Plants">
        <title>Genomes of leafy and leafless Platanthera orchids illuminate the evolution of mycoheterotrophy.</title>
        <authorList>
            <person name="Li M.H."/>
            <person name="Liu K.W."/>
            <person name="Li Z."/>
            <person name="Lu H.C."/>
            <person name="Ye Q.L."/>
            <person name="Zhang D."/>
            <person name="Wang J.Y."/>
            <person name="Li Y.F."/>
            <person name="Zhong Z.M."/>
            <person name="Liu X."/>
            <person name="Yu X."/>
            <person name="Liu D.K."/>
            <person name="Tu X.D."/>
            <person name="Liu B."/>
            <person name="Hao Y."/>
            <person name="Liao X.Y."/>
            <person name="Jiang Y.T."/>
            <person name="Sun W.H."/>
            <person name="Chen J."/>
            <person name="Chen Y.Q."/>
            <person name="Ai Y."/>
            <person name="Zhai J.W."/>
            <person name="Wu S.S."/>
            <person name="Zhou Z."/>
            <person name="Hsiao Y.Y."/>
            <person name="Wu W.L."/>
            <person name="Chen Y.Y."/>
            <person name="Lin Y.F."/>
            <person name="Hsu J.L."/>
            <person name="Li C.Y."/>
            <person name="Wang Z.W."/>
            <person name="Zhao X."/>
            <person name="Zhong W.Y."/>
            <person name="Ma X.K."/>
            <person name="Ma L."/>
            <person name="Huang J."/>
            <person name="Chen G.Z."/>
            <person name="Huang M.Z."/>
            <person name="Huang L."/>
            <person name="Peng D.H."/>
            <person name="Luo Y.B."/>
            <person name="Zou S.Q."/>
            <person name="Chen S.P."/>
            <person name="Lan S."/>
            <person name="Tsai W.C."/>
            <person name="Van de Peer Y."/>
            <person name="Liu Z.J."/>
        </authorList>
    </citation>
    <scope>NUCLEOTIDE SEQUENCE [LARGE SCALE GENOMIC DNA]</scope>
    <source>
        <strain evidence="2">Lor288</strain>
    </source>
</reference>
<feature type="compositionally biased region" description="Basic residues" evidence="1">
    <location>
        <begin position="53"/>
        <end position="62"/>
    </location>
</feature>
<dbReference type="Proteomes" id="UP001412067">
    <property type="component" value="Unassembled WGS sequence"/>
</dbReference>
<keyword evidence="3" id="KW-1185">Reference proteome</keyword>
<dbReference type="EMBL" id="JBBWWR010000001">
    <property type="protein sequence ID" value="KAK8971368.1"/>
    <property type="molecule type" value="Genomic_DNA"/>
</dbReference>
<evidence type="ECO:0000256" key="1">
    <source>
        <dbReference type="SAM" id="MobiDB-lite"/>
    </source>
</evidence>
<feature type="compositionally biased region" description="Polar residues" evidence="1">
    <location>
        <begin position="7"/>
        <end position="16"/>
    </location>
</feature>
<organism evidence="2 3">
    <name type="scientific">Platanthera guangdongensis</name>
    <dbReference type="NCBI Taxonomy" id="2320717"/>
    <lineage>
        <taxon>Eukaryota</taxon>
        <taxon>Viridiplantae</taxon>
        <taxon>Streptophyta</taxon>
        <taxon>Embryophyta</taxon>
        <taxon>Tracheophyta</taxon>
        <taxon>Spermatophyta</taxon>
        <taxon>Magnoliopsida</taxon>
        <taxon>Liliopsida</taxon>
        <taxon>Asparagales</taxon>
        <taxon>Orchidaceae</taxon>
        <taxon>Orchidoideae</taxon>
        <taxon>Orchideae</taxon>
        <taxon>Orchidinae</taxon>
        <taxon>Platanthera</taxon>
    </lineage>
</organism>
<proteinExistence type="predicted"/>
<gene>
    <name evidence="2" type="ORF">KSP40_PGU019993</name>
</gene>
<accession>A0ABR2N5E5</accession>